<dbReference type="OrthoDB" id="9787476at2"/>
<evidence type="ECO:0000313" key="1">
    <source>
        <dbReference type="EMBL" id="AFL90544.1"/>
    </source>
</evidence>
<dbReference type="eggNOG" id="COG5579">
    <property type="taxonomic scope" value="Bacteria"/>
</dbReference>
<dbReference type="KEGG" id="trs:Terro_4347"/>
<dbReference type="PIRSF" id="PIRSF008546">
    <property type="entry name" value="UCP008546"/>
    <property type="match status" value="1"/>
</dbReference>
<protein>
    <recommendedName>
        <fullName evidence="3">Calpastatin</fullName>
    </recommendedName>
</protein>
<gene>
    <name evidence="1" type="ordered locus">Terro_4347</name>
</gene>
<name>I3ZMS6_TERRK</name>
<dbReference type="EMBL" id="CP003379">
    <property type="protein sequence ID" value="AFL90544.1"/>
    <property type="molecule type" value="Genomic_DNA"/>
</dbReference>
<dbReference type="InterPro" id="IPR036287">
    <property type="entry name" value="Rv1873-like_sf"/>
</dbReference>
<proteinExistence type="predicted"/>
<dbReference type="PATRIC" id="fig|926566.3.peg.4289"/>
<organism evidence="1 2">
    <name type="scientific">Terriglobus roseus (strain DSM 18391 / NRRL B-41598 / KBS 63)</name>
    <dbReference type="NCBI Taxonomy" id="926566"/>
    <lineage>
        <taxon>Bacteria</taxon>
        <taxon>Pseudomonadati</taxon>
        <taxon>Acidobacteriota</taxon>
        <taxon>Terriglobia</taxon>
        <taxon>Terriglobales</taxon>
        <taxon>Acidobacteriaceae</taxon>
        <taxon>Terriglobus</taxon>
    </lineage>
</organism>
<dbReference type="RefSeq" id="WP_014787804.1">
    <property type="nucleotide sequence ID" value="NC_018014.1"/>
</dbReference>
<keyword evidence="2" id="KW-1185">Reference proteome</keyword>
<dbReference type="Pfam" id="PF08837">
    <property type="entry name" value="DUF1810"/>
    <property type="match status" value="1"/>
</dbReference>
<dbReference type="Gene3D" id="1.25.40.380">
    <property type="entry name" value="Protein of unknown function DUF1810"/>
    <property type="match status" value="1"/>
</dbReference>
<accession>I3ZMS6</accession>
<dbReference type="Proteomes" id="UP000006056">
    <property type="component" value="Chromosome"/>
</dbReference>
<dbReference type="SUPFAM" id="SSF140736">
    <property type="entry name" value="Rv1873-like"/>
    <property type="match status" value="1"/>
</dbReference>
<dbReference type="InterPro" id="IPR014937">
    <property type="entry name" value="DUF1810"/>
</dbReference>
<evidence type="ECO:0008006" key="3">
    <source>
        <dbReference type="Google" id="ProtNLM"/>
    </source>
</evidence>
<dbReference type="HOGENOM" id="CLU_124534_0_0_0"/>
<sequence length="142" mass="15599">MTEDQYGLQRFVDAQAGVYTTVRSELEAGEKRSHWMWFIFPQIAGLGFSSMAQRYAIGGLEEARAYLAHPVLGERLRECTALVNAVEGRSLGAIFGSPDDMKFHSSVTLFARAAGEAGSEFHTALAKYFRGKEDAATVSRLS</sequence>
<reference evidence="1 2" key="1">
    <citation type="submission" date="2012-06" db="EMBL/GenBank/DDBJ databases">
        <title>Complete genome of Terriglobus roseus DSM 18391.</title>
        <authorList>
            <consortium name="US DOE Joint Genome Institute (JGI-PGF)"/>
            <person name="Lucas S."/>
            <person name="Copeland A."/>
            <person name="Lapidus A."/>
            <person name="Glavina del Rio T."/>
            <person name="Dalin E."/>
            <person name="Tice H."/>
            <person name="Bruce D."/>
            <person name="Goodwin L."/>
            <person name="Pitluck S."/>
            <person name="Peters L."/>
            <person name="Mikhailova N."/>
            <person name="Munk A.C.C."/>
            <person name="Kyrpides N."/>
            <person name="Mavromatis K."/>
            <person name="Ivanova N."/>
            <person name="Brettin T."/>
            <person name="Detter J.C."/>
            <person name="Han C."/>
            <person name="Larimer F."/>
            <person name="Land M."/>
            <person name="Hauser L."/>
            <person name="Markowitz V."/>
            <person name="Cheng J.-F."/>
            <person name="Hugenholtz P."/>
            <person name="Woyke T."/>
            <person name="Wu D."/>
            <person name="Brambilla E."/>
            <person name="Klenk H.-P."/>
            <person name="Eisen J.A."/>
        </authorList>
    </citation>
    <scope>NUCLEOTIDE SEQUENCE [LARGE SCALE GENOMIC DNA]</scope>
    <source>
        <strain evidence="2">DSM 18391 / NRRL B-41598 / KBS 63</strain>
    </source>
</reference>
<dbReference type="STRING" id="926566.Terro_4347"/>
<dbReference type="AlphaFoldDB" id="I3ZMS6"/>
<evidence type="ECO:0000313" key="2">
    <source>
        <dbReference type="Proteomes" id="UP000006056"/>
    </source>
</evidence>